<dbReference type="AlphaFoldDB" id="X0RIS2"/>
<comment type="caution">
    <text evidence="1">The sequence shown here is derived from an EMBL/GenBank/DDBJ whole genome shotgun (WGS) entry which is preliminary data.</text>
</comment>
<accession>X0RIS2</accession>
<organism evidence="1">
    <name type="scientific">marine sediment metagenome</name>
    <dbReference type="NCBI Taxonomy" id="412755"/>
    <lineage>
        <taxon>unclassified sequences</taxon>
        <taxon>metagenomes</taxon>
        <taxon>ecological metagenomes</taxon>
    </lineage>
</organism>
<protein>
    <submittedName>
        <fullName evidence="1">Uncharacterized protein</fullName>
    </submittedName>
</protein>
<proteinExistence type="predicted"/>
<dbReference type="EMBL" id="BARS01009002">
    <property type="protein sequence ID" value="GAF68749.1"/>
    <property type="molecule type" value="Genomic_DNA"/>
</dbReference>
<evidence type="ECO:0000313" key="1">
    <source>
        <dbReference type="EMBL" id="GAF68749.1"/>
    </source>
</evidence>
<gene>
    <name evidence="1" type="ORF">S01H1_17040</name>
</gene>
<name>X0RIS2_9ZZZZ</name>
<feature type="non-terminal residue" evidence="1">
    <location>
        <position position="1"/>
    </location>
</feature>
<reference evidence="1" key="1">
    <citation type="journal article" date="2014" name="Front. Microbiol.">
        <title>High frequency of phylogenetically diverse reductive dehalogenase-homologous genes in deep subseafloor sedimentary metagenomes.</title>
        <authorList>
            <person name="Kawai M."/>
            <person name="Futagami T."/>
            <person name="Toyoda A."/>
            <person name="Takaki Y."/>
            <person name="Nishi S."/>
            <person name="Hori S."/>
            <person name="Arai W."/>
            <person name="Tsubouchi T."/>
            <person name="Morono Y."/>
            <person name="Uchiyama I."/>
            <person name="Ito T."/>
            <person name="Fujiyama A."/>
            <person name="Inagaki F."/>
            <person name="Takami H."/>
        </authorList>
    </citation>
    <scope>NUCLEOTIDE SEQUENCE</scope>
    <source>
        <strain evidence="1">Expedition CK06-06</strain>
    </source>
</reference>
<sequence>PYGKFNIEEFCREIKKILVNRGKLSRDGSISRILRRIKNDGDINYKVIDDKRALWEKKKLVPTGEFDF</sequence>